<gene>
    <name evidence="1" type="ORF">S06H3_63336</name>
</gene>
<comment type="caution">
    <text evidence="1">The sequence shown here is derived from an EMBL/GenBank/DDBJ whole genome shotgun (WGS) entry which is preliminary data.</text>
</comment>
<feature type="non-terminal residue" evidence="1">
    <location>
        <position position="1"/>
    </location>
</feature>
<sequence length="64" mass="7367">GQAEKEEESGLDCYIILDDGYSKKSNKSWARLIKKIYEVDRLTCYHLECLQLLILLMTGAVMII</sequence>
<proteinExistence type="predicted"/>
<dbReference type="AlphaFoldDB" id="X1QYI2"/>
<reference evidence="1" key="1">
    <citation type="journal article" date="2014" name="Front. Microbiol.">
        <title>High frequency of phylogenetically diverse reductive dehalogenase-homologous genes in deep subseafloor sedimentary metagenomes.</title>
        <authorList>
            <person name="Kawai M."/>
            <person name="Futagami T."/>
            <person name="Toyoda A."/>
            <person name="Takaki Y."/>
            <person name="Nishi S."/>
            <person name="Hori S."/>
            <person name="Arai W."/>
            <person name="Tsubouchi T."/>
            <person name="Morono Y."/>
            <person name="Uchiyama I."/>
            <person name="Ito T."/>
            <person name="Fujiyama A."/>
            <person name="Inagaki F."/>
            <person name="Takami H."/>
        </authorList>
    </citation>
    <scope>NUCLEOTIDE SEQUENCE</scope>
    <source>
        <strain evidence="1">Expedition CK06-06</strain>
    </source>
</reference>
<protein>
    <submittedName>
        <fullName evidence="1">Uncharacterized protein</fullName>
    </submittedName>
</protein>
<evidence type="ECO:0000313" key="1">
    <source>
        <dbReference type="EMBL" id="GAI55925.1"/>
    </source>
</evidence>
<accession>X1QYI2</accession>
<name>X1QYI2_9ZZZZ</name>
<dbReference type="EMBL" id="BARV01041990">
    <property type="protein sequence ID" value="GAI55925.1"/>
    <property type="molecule type" value="Genomic_DNA"/>
</dbReference>
<organism evidence="1">
    <name type="scientific">marine sediment metagenome</name>
    <dbReference type="NCBI Taxonomy" id="412755"/>
    <lineage>
        <taxon>unclassified sequences</taxon>
        <taxon>metagenomes</taxon>
        <taxon>ecological metagenomes</taxon>
    </lineage>
</organism>